<gene>
    <name evidence="1" type="ORF">POL25_08890</name>
</gene>
<reference evidence="1 2" key="1">
    <citation type="submission" date="2022-11" db="EMBL/GenBank/DDBJ databases">
        <title>Minimal conservation of predation-associated metabolite biosynthetic gene clusters underscores biosynthetic potential of Myxococcota including descriptions for ten novel species: Archangium lansinium sp. nov., Myxococcus landrumus sp. nov., Nannocystis bai.</title>
        <authorList>
            <person name="Ahearne A."/>
            <person name="Stevens C."/>
            <person name="Dowd S."/>
        </authorList>
    </citation>
    <scope>NUCLEOTIDE SEQUENCE [LARGE SCALE GENOMIC DNA]</scope>
    <source>
        <strain evidence="1 2">BB15-2</strain>
    </source>
</reference>
<evidence type="ECO:0000313" key="1">
    <source>
        <dbReference type="EMBL" id="MDC0717006.1"/>
    </source>
</evidence>
<proteinExistence type="predicted"/>
<comment type="caution">
    <text evidence="1">The sequence shown here is derived from an EMBL/GenBank/DDBJ whole genome shotgun (WGS) entry which is preliminary data.</text>
</comment>
<dbReference type="EMBL" id="JAQNDL010000001">
    <property type="protein sequence ID" value="MDC0717006.1"/>
    <property type="molecule type" value="Genomic_DNA"/>
</dbReference>
<sequence length="169" mass="17919">MLQRTWLLGLVIAAAPLGCNKSSGICMTPGCEASVPVAVVDDGGPGGRLRPGAYTFRVVTDYAEKSWSCALPADDCALDFFTDFADGEDDGTLSVLARAGETGLELEVLETRGNIWSGPAKFVVAVERDGVTVVEETFEPRYEEPLVPDACAVCLKRKGADLVVHVPAE</sequence>
<evidence type="ECO:0008006" key="3">
    <source>
        <dbReference type="Google" id="ProtNLM"/>
    </source>
</evidence>
<protein>
    <recommendedName>
        <fullName evidence="3">Lipoprotein</fullName>
    </recommendedName>
</protein>
<dbReference type="RefSeq" id="WP_272085491.1">
    <property type="nucleotide sequence ID" value="NZ_JAQNDL010000001.1"/>
</dbReference>
<accession>A0ABT5DTY1</accession>
<name>A0ABT5DTY1_9BACT</name>
<evidence type="ECO:0000313" key="2">
    <source>
        <dbReference type="Proteomes" id="UP001221686"/>
    </source>
</evidence>
<organism evidence="1 2">
    <name type="scientific">Nannocystis bainbridge</name>
    <dbReference type="NCBI Taxonomy" id="2995303"/>
    <lineage>
        <taxon>Bacteria</taxon>
        <taxon>Pseudomonadati</taxon>
        <taxon>Myxococcota</taxon>
        <taxon>Polyangia</taxon>
        <taxon>Nannocystales</taxon>
        <taxon>Nannocystaceae</taxon>
        <taxon>Nannocystis</taxon>
    </lineage>
</organism>
<keyword evidence="2" id="KW-1185">Reference proteome</keyword>
<dbReference type="Proteomes" id="UP001221686">
    <property type="component" value="Unassembled WGS sequence"/>
</dbReference>